<dbReference type="FunFam" id="3.80.10.10:FF:001347">
    <property type="entry name" value="LRR receptor-like serine/threonine-protein kinase GSO2"/>
    <property type="match status" value="1"/>
</dbReference>
<dbReference type="OrthoDB" id="8731593at2759"/>
<dbReference type="FunFam" id="3.80.10.10:FF:000041">
    <property type="entry name" value="LRR receptor-like serine/threonine-protein kinase ERECTA"/>
    <property type="match status" value="1"/>
</dbReference>
<dbReference type="PANTHER" id="PTHR48063">
    <property type="entry name" value="LRR RECEPTOR-LIKE KINASE"/>
    <property type="match status" value="1"/>
</dbReference>
<dbReference type="SUPFAM" id="SSF52047">
    <property type="entry name" value="RNI-like"/>
    <property type="match status" value="1"/>
</dbReference>
<proteinExistence type="inferred from homology"/>
<evidence type="ECO:0000256" key="3">
    <source>
        <dbReference type="ARBA" id="ARBA00022475"/>
    </source>
</evidence>
<dbReference type="GO" id="GO:0005886">
    <property type="term" value="C:plasma membrane"/>
    <property type="evidence" value="ECO:0007669"/>
    <property type="project" value="UniProtKB-SubCell"/>
</dbReference>
<keyword evidence="6" id="KW-0732">Signal</keyword>
<dbReference type="SMART" id="SM00365">
    <property type="entry name" value="LRR_SD22"/>
    <property type="match status" value="5"/>
</dbReference>
<comment type="subcellular location">
    <subcellularLocation>
        <location evidence="1">Cell membrane</location>
        <topology evidence="1">Single-pass type I membrane protein</topology>
    </subcellularLocation>
</comment>
<dbReference type="InterPro" id="IPR013210">
    <property type="entry name" value="LRR_N_plant-typ"/>
</dbReference>
<evidence type="ECO:0000313" key="13">
    <source>
        <dbReference type="EMBL" id="KAD6119007.1"/>
    </source>
</evidence>
<dbReference type="PROSITE" id="PS51450">
    <property type="entry name" value="LRR"/>
    <property type="match status" value="2"/>
</dbReference>
<evidence type="ECO:0000256" key="11">
    <source>
        <dbReference type="ARBA" id="ARBA00023180"/>
    </source>
</evidence>
<reference evidence="13 14" key="1">
    <citation type="submission" date="2019-05" db="EMBL/GenBank/DDBJ databases">
        <title>Mikania micrantha, genome provides insights into the molecular mechanism of rapid growth.</title>
        <authorList>
            <person name="Liu B."/>
        </authorList>
    </citation>
    <scope>NUCLEOTIDE SEQUENCE [LARGE SCALE GENOMIC DNA]</scope>
    <source>
        <strain evidence="13">NLD-2019</strain>
        <tissue evidence="13">Leaf</tissue>
    </source>
</reference>
<evidence type="ECO:0000256" key="5">
    <source>
        <dbReference type="ARBA" id="ARBA00022692"/>
    </source>
</evidence>
<dbReference type="InterPro" id="IPR032675">
    <property type="entry name" value="LRR_dom_sf"/>
</dbReference>
<comment type="caution">
    <text evidence="13">The sequence shown here is derived from an EMBL/GenBank/DDBJ whole genome shotgun (WGS) entry which is preliminary data.</text>
</comment>
<dbReference type="Pfam" id="PF00560">
    <property type="entry name" value="LRR_1"/>
    <property type="match status" value="6"/>
</dbReference>
<organism evidence="13 14">
    <name type="scientific">Mikania micrantha</name>
    <name type="common">bitter vine</name>
    <dbReference type="NCBI Taxonomy" id="192012"/>
    <lineage>
        <taxon>Eukaryota</taxon>
        <taxon>Viridiplantae</taxon>
        <taxon>Streptophyta</taxon>
        <taxon>Embryophyta</taxon>
        <taxon>Tracheophyta</taxon>
        <taxon>Spermatophyta</taxon>
        <taxon>Magnoliopsida</taxon>
        <taxon>eudicotyledons</taxon>
        <taxon>Gunneridae</taxon>
        <taxon>Pentapetalae</taxon>
        <taxon>asterids</taxon>
        <taxon>campanulids</taxon>
        <taxon>Asterales</taxon>
        <taxon>Asteraceae</taxon>
        <taxon>Asteroideae</taxon>
        <taxon>Heliantheae alliance</taxon>
        <taxon>Eupatorieae</taxon>
        <taxon>Mikania</taxon>
    </lineage>
</organism>
<evidence type="ECO:0000256" key="9">
    <source>
        <dbReference type="ARBA" id="ARBA00023136"/>
    </source>
</evidence>
<dbReference type="Gene3D" id="3.80.10.10">
    <property type="entry name" value="Ribonuclease Inhibitor"/>
    <property type="match status" value="5"/>
</dbReference>
<keyword evidence="4" id="KW-0433">Leucine-rich repeat</keyword>
<evidence type="ECO:0000259" key="12">
    <source>
        <dbReference type="Pfam" id="PF08263"/>
    </source>
</evidence>
<dbReference type="InterPro" id="IPR001611">
    <property type="entry name" value="Leu-rich_rpt"/>
</dbReference>
<evidence type="ECO:0000313" key="14">
    <source>
        <dbReference type="Proteomes" id="UP000326396"/>
    </source>
</evidence>
<dbReference type="GO" id="GO:0006952">
    <property type="term" value="P:defense response"/>
    <property type="evidence" value="ECO:0007669"/>
    <property type="project" value="UniProtKB-ARBA"/>
</dbReference>
<comment type="similarity">
    <text evidence="2">Belongs to the RLP family.</text>
</comment>
<dbReference type="PANTHER" id="PTHR48063:SF101">
    <property type="entry name" value="LRR RECEPTOR-LIKE SERINE_THREONINE-PROTEIN KINASE FLS2"/>
    <property type="match status" value="1"/>
</dbReference>
<dbReference type="Pfam" id="PF13855">
    <property type="entry name" value="LRR_8"/>
    <property type="match status" value="2"/>
</dbReference>
<dbReference type="InterPro" id="IPR046956">
    <property type="entry name" value="RLP23-like"/>
</dbReference>
<evidence type="ECO:0000256" key="2">
    <source>
        <dbReference type="ARBA" id="ARBA00009592"/>
    </source>
</evidence>
<keyword evidence="7" id="KW-0677">Repeat</keyword>
<name>A0A5N6PCG2_9ASTR</name>
<keyword evidence="11" id="KW-0325">Glycoprotein</keyword>
<evidence type="ECO:0000256" key="4">
    <source>
        <dbReference type="ARBA" id="ARBA00022614"/>
    </source>
</evidence>
<evidence type="ECO:0000256" key="8">
    <source>
        <dbReference type="ARBA" id="ARBA00022989"/>
    </source>
</evidence>
<dbReference type="Pfam" id="PF08263">
    <property type="entry name" value="LRRNT_2"/>
    <property type="match status" value="1"/>
</dbReference>
<keyword evidence="8" id="KW-1133">Transmembrane helix</keyword>
<evidence type="ECO:0000256" key="6">
    <source>
        <dbReference type="ARBA" id="ARBA00022729"/>
    </source>
</evidence>
<keyword evidence="14" id="KW-1185">Reference proteome</keyword>
<dbReference type="Proteomes" id="UP000326396">
    <property type="component" value="Linkage Group LG13"/>
</dbReference>
<feature type="domain" description="Leucine-rich repeat-containing N-terminal plant-type" evidence="12">
    <location>
        <begin position="78"/>
        <end position="123"/>
    </location>
</feature>
<evidence type="ECO:0000256" key="1">
    <source>
        <dbReference type="ARBA" id="ARBA00004251"/>
    </source>
</evidence>
<dbReference type="GO" id="GO:0051707">
    <property type="term" value="P:response to other organism"/>
    <property type="evidence" value="ECO:0007669"/>
    <property type="project" value="UniProtKB-ARBA"/>
</dbReference>
<keyword evidence="5" id="KW-0812">Transmembrane</keyword>
<dbReference type="InterPro" id="IPR003591">
    <property type="entry name" value="Leu-rich_rpt_typical-subtyp"/>
</dbReference>
<evidence type="ECO:0000256" key="7">
    <source>
        <dbReference type="ARBA" id="ARBA00022737"/>
    </source>
</evidence>
<evidence type="ECO:0000256" key="10">
    <source>
        <dbReference type="ARBA" id="ARBA00023170"/>
    </source>
</evidence>
<dbReference type="SUPFAM" id="SSF52058">
    <property type="entry name" value="L domain-like"/>
    <property type="match status" value="2"/>
</dbReference>
<accession>A0A5N6PCG2</accession>
<dbReference type="FunFam" id="3.80.10.10:FF:000095">
    <property type="entry name" value="LRR receptor-like serine/threonine-protein kinase GSO1"/>
    <property type="match status" value="1"/>
</dbReference>
<gene>
    <name evidence="13" type="ORF">E3N88_10278</name>
</gene>
<keyword evidence="9" id="KW-0472">Membrane</keyword>
<dbReference type="SMART" id="SM00369">
    <property type="entry name" value="LRR_TYP"/>
    <property type="match status" value="7"/>
</dbReference>
<keyword evidence="10" id="KW-0675">Receptor</keyword>
<protein>
    <recommendedName>
        <fullName evidence="12">Leucine-rich repeat-containing N-terminal plant-type domain-containing protein</fullName>
    </recommendedName>
</protein>
<dbReference type="AlphaFoldDB" id="A0A5N6PCG2"/>
<sequence>MLHQGSSSLTLAVGDRNKDDEKRLEHVKVRKFNGIYSQKWQTRRSGQSDAMIEREAEEQYREEFNAHFSLQRKTTCVEQDRLALLRFKRALVDDYGLLNSWKNTNTNTTTARDCCRWRGVGCNNATGQVITLDLSGTWSEELEQILGFTGEIDSSLLSLSALTYLDLSGNSFTRIPNFIGSLKHLQHLKLSNIELTSPEFPDQLRNLSSLQTLDLSATQVVINNSNWLSGLSSLKYLNLSYIDLSGSVGLLNTATKLPSLVELQLVNCLLPNDTAFSFHDPLTNLSDTFSVLDLSSNYLSSSTIYPWLFNFSACLTDILVSHNELSGTIPESFGMITNLKTLDLNNNGLKGGIPSSFVNLSGLRELHLSGNNLDQDLPSLFDNLPVRSLQILDLYGNQLSGSIPDFSVFSALMKLYLGQNQLNGSFPGKFKENSSLLILDLADNRINGLLPDLSGFGSLMELYLERNLLQGNLAERLGSISNLESLGASSNFFQGTITEQHVANLSSLIYLDLSYNSLALELGPDWSAPFQLDVISLSSCKLGSLFPKWLKTQNNFSVLDISNAGINDTVPGWFWNSLNTRVRYLNLSLNQIHGVVPDLIYGKQPLIDLSSNNLSGSLPLFPQDTIALIVNNNMFSGSVSSLCNLTTLNRIDLSNNKLSGNIPNCWNRFDRLLILNLENNLFIGSIPDSIGSLQFVSMMSMRDNDLTGEIPLSLGNCTGLQLLDLGENRLSGKIPEWIGESLSTLRVLSLPSNRFYGTIPTSLCMLEMIQILDLSFNNISGSIPKCLDGFIGMRTRGTPDATIEYNAVGLERTRLTSRARYVFKALLQWKGRQSEYQKTLDRQRLRICSSADKFLQAKEANT</sequence>
<keyword evidence="3" id="KW-1003">Cell membrane</keyword>
<dbReference type="EMBL" id="SZYD01000005">
    <property type="protein sequence ID" value="KAD6119007.1"/>
    <property type="molecule type" value="Genomic_DNA"/>
</dbReference>